<evidence type="ECO:0000256" key="4">
    <source>
        <dbReference type="ARBA" id="ARBA00023289"/>
    </source>
</evidence>
<evidence type="ECO:0000256" key="3">
    <source>
        <dbReference type="ARBA" id="ARBA00023288"/>
    </source>
</evidence>
<sequence length="179" mass="19720">MFWKQYCSSAKKIVLKFIIKCAKDKKHLMKAVANIEGITFIEVSMDKGTLTIKGNVDPVCVVVALRKKCGICVEIETVGPDPPPKPKEEPKKPKCPKPCQSKCTPPCPKCPETCHSKCDPPCSKCRPLCLPPPCKPCSPPPCKPCKPCSPPPCRRPSTCSLDSCSLRQCEYDRNSCPFL</sequence>
<dbReference type="PANTHER" id="PTHR45811:SF50">
    <property type="entry name" value="HEAVY METAL-ASSOCIATED ISOPRENYLATED PLANT PROTEIN 12-RELATED"/>
    <property type="match status" value="1"/>
</dbReference>
<feature type="domain" description="HMA" evidence="7">
    <location>
        <begin position="10"/>
        <end position="74"/>
    </location>
</feature>
<evidence type="ECO:0000259" key="7">
    <source>
        <dbReference type="PROSITE" id="PS50846"/>
    </source>
</evidence>
<gene>
    <name evidence="8" type="ORF">ACJRO7_030715</name>
</gene>
<dbReference type="GO" id="GO:0046872">
    <property type="term" value="F:metal ion binding"/>
    <property type="evidence" value="ECO:0007669"/>
    <property type="project" value="UniProtKB-KW"/>
</dbReference>
<dbReference type="EMBL" id="JBJKBG010000008">
    <property type="protein sequence ID" value="KAL3725730.1"/>
    <property type="molecule type" value="Genomic_DNA"/>
</dbReference>
<evidence type="ECO:0000256" key="6">
    <source>
        <dbReference type="SAM" id="MobiDB-lite"/>
    </source>
</evidence>
<dbReference type="InterPro" id="IPR051863">
    <property type="entry name" value="HIPP"/>
</dbReference>
<reference evidence="8 9" key="1">
    <citation type="submission" date="2024-11" db="EMBL/GenBank/DDBJ databases">
        <title>Chromosome-level genome assembly of Eucalyptus globulus Labill. provides insights into its genome evolution.</title>
        <authorList>
            <person name="Li X."/>
        </authorList>
    </citation>
    <scope>NUCLEOTIDE SEQUENCE [LARGE SCALE GENOMIC DNA]</scope>
    <source>
        <strain evidence="8">CL2024</strain>
        <tissue evidence="8">Fresh tender leaves</tissue>
    </source>
</reference>
<evidence type="ECO:0000256" key="5">
    <source>
        <dbReference type="ARBA" id="ARBA00024045"/>
    </source>
</evidence>
<dbReference type="Gene3D" id="3.30.70.100">
    <property type="match status" value="1"/>
</dbReference>
<evidence type="ECO:0000256" key="2">
    <source>
        <dbReference type="ARBA" id="ARBA00022723"/>
    </source>
</evidence>
<dbReference type="Proteomes" id="UP001634007">
    <property type="component" value="Unassembled WGS sequence"/>
</dbReference>
<dbReference type="PROSITE" id="PS50846">
    <property type="entry name" value="HMA_2"/>
    <property type="match status" value="1"/>
</dbReference>
<evidence type="ECO:0000313" key="8">
    <source>
        <dbReference type="EMBL" id="KAL3725730.1"/>
    </source>
</evidence>
<comment type="similarity">
    <text evidence="5">Belongs to the HIPP family.</text>
</comment>
<feature type="region of interest" description="Disordered" evidence="6">
    <location>
        <begin position="80"/>
        <end position="100"/>
    </location>
</feature>
<dbReference type="PRINTS" id="PR00021">
    <property type="entry name" value="PRORICH"/>
</dbReference>
<dbReference type="AlphaFoldDB" id="A0ABD3JQA3"/>
<dbReference type="PANTHER" id="PTHR45811">
    <property type="entry name" value="COPPER TRANSPORT PROTEIN FAMILY-RELATED"/>
    <property type="match status" value="1"/>
</dbReference>
<organism evidence="8 9">
    <name type="scientific">Eucalyptus globulus</name>
    <name type="common">Tasmanian blue gum</name>
    <dbReference type="NCBI Taxonomy" id="34317"/>
    <lineage>
        <taxon>Eukaryota</taxon>
        <taxon>Viridiplantae</taxon>
        <taxon>Streptophyta</taxon>
        <taxon>Embryophyta</taxon>
        <taxon>Tracheophyta</taxon>
        <taxon>Spermatophyta</taxon>
        <taxon>Magnoliopsida</taxon>
        <taxon>eudicotyledons</taxon>
        <taxon>Gunneridae</taxon>
        <taxon>Pentapetalae</taxon>
        <taxon>rosids</taxon>
        <taxon>malvids</taxon>
        <taxon>Myrtales</taxon>
        <taxon>Myrtaceae</taxon>
        <taxon>Myrtoideae</taxon>
        <taxon>Eucalypteae</taxon>
        <taxon>Eucalyptus</taxon>
    </lineage>
</organism>
<evidence type="ECO:0000313" key="9">
    <source>
        <dbReference type="Proteomes" id="UP001634007"/>
    </source>
</evidence>
<evidence type="ECO:0000256" key="1">
    <source>
        <dbReference type="ARBA" id="ARBA00022481"/>
    </source>
</evidence>
<name>A0ABD3JQA3_EUCGL</name>
<dbReference type="Pfam" id="PF00403">
    <property type="entry name" value="HMA"/>
    <property type="match status" value="1"/>
</dbReference>
<keyword evidence="3" id="KW-0449">Lipoprotein</keyword>
<accession>A0ABD3JQA3</accession>
<keyword evidence="1" id="KW-0488">Methylation</keyword>
<dbReference type="InterPro" id="IPR006121">
    <property type="entry name" value="HMA_dom"/>
</dbReference>
<keyword evidence="4" id="KW-0636">Prenylation</keyword>
<proteinExistence type="inferred from homology"/>
<keyword evidence="2" id="KW-0479">Metal-binding</keyword>
<keyword evidence="9" id="KW-1185">Reference proteome</keyword>
<comment type="caution">
    <text evidence="8">The sequence shown here is derived from an EMBL/GenBank/DDBJ whole genome shotgun (WGS) entry which is preliminary data.</text>
</comment>
<protein>
    <recommendedName>
        <fullName evidence="7">HMA domain-containing protein</fullName>
    </recommendedName>
</protein>